<evidence type="ECO:0000313" key="3">
    <source>
        <dbReference type="Proteomes" id="UP001422759"/>
    </source>
</evidence>
<dbReference type="Proteomes" id="UP001422759">
    <property type="component" value="Unassembled WGS sequence"/>
</dbReference>
<evidence type="ECO:0000313" key="2">
    <source>
        <dbReference type="EMBL" id="GAA2143517.1"/>
    </source>
</evidence>
<feature type="region of interest" description="Disordered" evidence="1">
    <location>
        <begin position="32"/>
        <end position="70"/>
    </location>
</feature>
<reference evidence="2 3" key="1">
    <citation type="journal article" date="2019" name="Int. J. Syst. Evol. Microbiol.">
        <title>The Global Catalogue of Microorganisms (GCM) 10K type strain sequencing project: providing services to taxonomists for standard genome sequencing and annotation.</title>
        <authorList>
            <consortium name="The Broad Institute Genomics Platform"/>
            <consortium name="The Broad Institute Genome Sequencing Center for Infectious Disease"/>
            <person name="Wu L."/>
            <person name="Ma J."/>
        </authorList>
    </citation>
    <scope>NUCLEOTIDE SEQUENCE [LARGE SCALE GENOMIC DNA]</scope>
    <source>
        <strain evidence="2 3">JCM 14560</strain>
    </source>
</reference>
<organism evidence="2 3">
    <name type="scientific">Kitasatospora kazusensis</name>
    <dbReference type="NCBI Taxonomy" id="407974"/>
    <lineage>
        <taxon>Bacteria</taxon>
        <taxon>Bacillati</taxon>
        <taxon>Actinomycetota</taxon>
        <taxon>Actinomycetes</taxon>
        <taxon>Kitasatosporales</taxon>
        <taxon>Streptomycetaceae</taxon>
        <taxon>Kitasatospora</taxon>
    </lineage>
</organism>
<sequence length="70" mass="6883">MRGSVGFLAMDGCLSLRVSGHSTEGAGRLKIASARNGPRPGWTPPCGSGASSPLSVPAGPPGPGPDLTRA</sequence>
<evidence type="ECO:0000256" key="1">
    <source>
        <dbReference type="SAM" id="MobiDB-lite"/>
    </source>
</evidence>
<keyword evidence="3" id="KW-1185">Reference proteome</keyword>
<comment type="caution">
    <text evidence="2">The sequence shown here is derived from an EMBL/GenBank/DDBJ whole genome shotgun (WGS) entry which is preliminary data.</text>
</comment>
<proteinExistence type="predicted"/>
<protein>
    <submittedName>
        <fullName evidence="2">Uncharacterized protein</fullName>
    </submittedName>
</protein>
<dbReference type="EMBL" id="BAAANT010000014">
    <property type="protein sequence ID" value="GAA2143517.1"/>
    <property type="molecule type" value="Genomic_DNA"/>
</dbReference>
<gene>
    <name evidence="2" type="ORF">GCM10009760_30020</name>
</gene>
<name>A0ABN2ZKA1_9ACTN</name>
<accession>A0ABN2ZKA1</accession>